<name>N1VPG0_9LEPT</name>
<gene>
    <name evidence="1" type="ORF">LEP1GSC203_1095</name>
</gene>
<reference evidence="1" key="1">
    <citation type="submission" date="2013-03" db="EMBL/GenBank/DDBJ databases">
        <authorList>
            <person name="Harkins D.M."/>
            <person name="Durkin A.S."/>
            <person name="Brinkac L.M."/>
            <person name="Haft D.H."/>
            <person name="Selengut J.D."/>
            <person name="Sanka R."/>
            <person name="DePew J."/>
            <person name="Purushe J."/>
            <person name="Hartskeerl R.A."/>
            <person name="Ahmed A."/>
            <person name="van der Linden H."/>
            <person name="Goris M.G.A."/>
            <person name="Vinetz J.M."/>
            <person name="Sutton G.G."/>
            <person name="Nierman W.C."/>
            <person name="Fouts D.E."/>
        </authorList>
    </citation>
    <scope>NUCLEOTIDE SEQUENCE [LARGE SCALE GENOMIC DNA]</scope>
    <source>
        <strain evidence="1">LT 11-33</strain>
    </source>
</reference>
<evidence type="ECO:0000313" key="1">
    <source>
        <dbReference type="EMBL" id="EMY61629.1"/>
    </source>
</evidence>
<accession>N1VPG0</accession>
<dbReference type="Proteomes" id="UP000012371">
    <property type="component" value="Unassembled WGS sequence"/>
</dbReference>
<organism evidence="1 2">
    <name type="scientific">Leptospira terpstrae serovar Hualin str. LT 11-33 = ATCC 700639</name>
    <dbReference type="NCBI Taxonomy" id="1257025"/>
    <lineage>
        <taxon>Bacteria</taxon>
        <taxon>Pseudomonadati</taxon>
        <taxon>Spirochaetota</taxon>
        <taxon>Spirochaetia</taxon>
        <taxon>Leptospirales</taxon>
        <taxon>Leptospiraceae</taxon>
        <taxon>Leptospira</taxon>
    </lineage>
</organism>
<comment type="caution">
    <text evidence="1">The sequence shown here is derived from an EMBL/GenBank/DDBJ whole genome shotgun (WGS) entry which is preliminary data.</text>
</comment>
<keyword evidence="2" id="KW-1185">Reference proteome</keyword>
<dbReference type="EMBL" id="AOGW02000010">
    <property type="protein sequence ID" value="EMY61629.1"/>
    <property type="molecule type" value="Genomic_DNA"/>
</dbReference>
<dbReference type="AlphaFoldDB" id="N1VPG0"/>
<proteinExistence type="predicted"/>
<protein>
    <submittedName>
        <fullName evidence="1">Uncharacterized protein</fullName>
    </submittedName>
</protein>
<sequence length="45" mass="5065">MDWAIEDALSKVQNKKGIKNAVFTDEFFIIVRCISVKGFASNSEN</sequence>
<evidence type="ECO:0000313" key="2">
    <source>
        <dbReference type="Proteomes" id="UP000012371"/>
    </source>
</evidence>